<evidence type="ECO:0000313" key="3">
    <source>
        <dbReference type="Proteomes" id="UP000202782"/>
    </source>
</evidence>
<dbReference type="OrthoDB" id="16080at10239"/>
<feature type="region of interest" description="Disordered" evidence="1">
    <location>
        <begin position="123"/>
        <end position="144"/>
    </location>
</feature>
<gene>
    <name evidence="2" type="primary">tlp20</name>
    <name evidence="2" type="ORF">SlGVgp093</name>
</gene>
<dbReference type="Proteomes" id="UP000202782">
    <property type="component" value="Segment"/>
</dbReference>
<proteinExistence type="predicted"/>
<dbReference type="KEGG" id="vg:5184247"/>
<name>A5IZU5_9BBAC</name>
<organism evidence="2 3">
    <name type="scientific">Spodoptera litura granulovirus</name>
    <dbReference type="NCBI Taxonomy" id="359919"/>
    <lineage>
        <taxon>Viruses</taxon>
        <taxon>Viruses incertae sedis</taxon>
        <taxon>Naldaviricetes</taxon>
        <taxon>Lefavirales</taxon>
        <taxon>Baculoviridae</taxon>
        <taxon>Betabaculovirus</taxon>
        <taxon>Betabaculovirus spliturae</taxon>
    </lineage>
</organism>
<sequence>MTSTAPSNNVETDTIVLYPILENEQITLKVKHDYRLHKLNVSVFKLRVENNNLLSHLTDIHHQILTDLDNVIVLHTCCSDKGLNIALMVLNDALVLNKDDILCRIVYTKPFKQETKAVIENLPSSSSSSSSLQPISVEEPSSTSSIDFTFQLSPVARRKNSKISIFDKYAVES</sequence>
<dbReference type="GeneID" id="5184247"/>
<dbReference type="RefSeq" id="YP_001257044.1">
    <property type="nucleotide sequence ID" value="NC_009503.1"/>
</dbReference>
<dbReference type="InterPro" id="IPR009092">
    <property type="entry name" value="Telokin-like_Tlp20_baculovir"/>
</dbReference>
<dbReference type="Pfam" id="PF06088">
    <property type="entry name" value="TLP-20"/>
    <property type="match status" value="1"/>
</dbReference>
<dbReference type="EMBL" id="DQ288858">
    <property type="protein sequence ID" value="ABQ52036.1"/>
    <property type="molecule type" value="Genomic_DNA"/>
</dbReference>
<dbReference type="SUPFAM" id="SSF51289">
    <property type="entry name" value="Tlp20, baculovirus telokin-like protein"/>
    <property type="match status" value="1"/>
</dbReference>
<protein>
    <submittedName>
        <fullName evidence="2">Tlp20</fullName>
    </submittedName>
</protein>
<evidence type="ECO:0000313" key="2">
    <source>
        <dbReference type="EMBL" id="ABQ52036.1"/>
    </source>
</evidence>
<evidence type="ECO:0000256" key="1">
    <source>
        <dbReference type="SAM" id="MobiDB-lite"/>
    </source>
</evidence>
<keyword evidence="3" id="KW-1185">Reference proteome</keyword>
<dbReference type="Gene3D" id="2.70.40.20">
    <property type="entry name" value="Baculovirus telokin-like protein 20"/>
    <property type="match status" value="1"/>
</dbReference>
<reference evidence="2 3" key="1">
    <citation type="journal article" date="2008" name="J. Microbiol.">
        <title>Molecular and phylogenetic characterization of Spodoptera litura granulovirus.</title>
        <authorList>
            <person name="Wang Y."/>
            <person name="Choi J.Y."/>
            <person name="Roh J.Y."/>
            <person name="Woo S.D."/>
            <person name="Jin B.R."/>
            <person name="Je Y.H."/>
        </authorList>
    </citation>
    <scope>NUCLEOTIDE SEQUENCE [LARGE SCALE GENOMIC DNA]</scope>
    <source>
        <strain evidence="2">SlGV-K1</strain>
    </source>
</reference>
<accession>A5IZU5</accession>
<dbReference type="InterPro" id="IPR036731">
    <property type="entry name" value="Tlp20_sf"/>
</dbReference>